<keyword evidence="1" id="KW-0880">Kelch repeat</keyword>
<dbReference type="SUPFAM" id="SSF117281">
    <property type="entry name" value="Kelch motif"/>
    <property type="match status" value="1"/>
</dbReference>
<reference evidence="4" key="1">
    <citation type="submission" date="2022-08" db="EMBL/GenBank/DDBJ databases">
        <authorList>
            <person name="Kallberg Y."/>
            <person name="Tangrot J."/>
            <person name="Rosling A."/>
        </authorList>
    </citation>
    <scope>NUCLEOTIDE SEQUENCE</scope>
    <source>
        <strain evidence="4">Wild A</strain>
    </source>
</reference>
<evidence type="ECO:0000313" key="5">
    <source>
        <dbReference type="Proteomes" id="UP001153678"/>
    </source>
</evidence>
<dbReference type="EMBL" id="CAMKVN010000186">
    <property type="protein sequence ID" value="CAI2164941.1"/>
    <property type="molecule type" value="Genomic_DNA"/>
</dbReference>
<dbReference type="Proteomes" id="UP001153678">
    <property type="component" value="Unassembled WGS sequence"/>
</dbReference>
<dbReference type="OrthoDB" id="2434658at2759"/>
<dbReference type="InterPro" id="IPR015915">
    <property type="entry name" value="Kelch-typ_b-propeller"/>
</dbReference>
<dbReference type="PANTHER" id="PTHR46647:SF1">
    <property type="entry name" value="RAB9 EFFECTOR PROTEIN WITH KELCH MOTIFS"/>
    <property type="match status" value="1"/>
</dbReference>
<keyword evidence="2" id="KW-0677">Repeat</keyword>
<dbReference type="AlphaFoldDB" id="A0A9W4WMH6"/>
<gene>
    <name evidence="4" type="ORF">FWILDA_LOCUS1820</name>
</gene>
<sequence length="501" mass="56360">MLPRRYNNGPSILHLFYVLTLGIFINEVKSFIPAEQYGQSSVLVGTKLYFFGGNRGFTLLSNEVFYLDVSQSFTSEIPPWVDLTSSAAIPFGSSAAAVSLSGTKDNPNIYLIGGLMNYSSVNSPKSLLHSFNTQTLKWDIPDIKGKVPKARMLMKAIVYIGGLNIGEINGIKIVDIAEIYLYDTKSDRWEVMDIYNMVNAQEYIEKNFPKDVNEVIAIDKQLEGSLDLSEYNNLTCVDIGINSRLTSLQLAHSSRITFISICATGIDNFSFLAYTPNIHAVCLPRGGDKIGSASGNAYFSKAIRESCQEKNKLQNSLEKSNRQIQTQLDQEKKKNSDNSQRIKELEQQLANVKQEILSLQSIFQQKQQTFDDQQSQIKELYDITFSNSTYNFTNLKKDIIRLKFQELAPQVRNESANLVQLISEAKNKAGNFSSIVDLILETQKQIVQNSETLKRENLSGKKEAYQTILASSLADEELQTLLNKQTEVLELETHLKSLKLM</sequence>
<keyword evidence="3" id="KW-0175">Coiled coil</keyword>
<evidence type="ECO:0000256" key="3">
    <source>
        <dbReference type="SAM" id="Coils"/>
    </source>
</evidence>
<comment type="caution">
    <text evidence="4">The sequence shown here is derived from an EMBL/GenBank/DDBJ whole genome shotgun (WGS) entry which is preliminary data.</text>
</comment>
<feature type="coiled-coil region" evidence="3">
    <location>
        <begin position="303"/>
        <end position="362"/>
    </location>
</feature>
<dbReference type="Gene3D" id="2.120.10.80">
    <property type="entry name" value="Kelch-type beta propeller"/>
    <property type="match status" value="1"/>
</dbReference>
<accession>A0A9W4WMH6</accession>
<name>A0A9W4WMH6_9GLOM</name>
<evidence type="ECO:0000256" key="2">
    <source>
        <dbReference type="ARBA" id="ARBA00022737"/>
    </source>
</evidence>
<protein>
    <submittedName>
        <fullName evidence="4">14379_t:CDS:1</fullName>
    </submittedName>
</protein>
<evidence type="ECO:0000256" key="1">
    <source>
        <dbReference type="ARBA" id="ARBA00022441"/>
    </source>
</evidence>
<dbReference type="InterPro" id="IPR052124">
    <property type="entry name" value="Rab9_kelch_effector"/>
</dbReference>
<proteinExistence type="predicted"/>
<evidence type="ECO:0000313" key="4">
    <source>
        <dbReference type="EMBL" id="CAI2164941.1"/>
    </source>
</evidence>
<organism evidence="4 5">
    <name type="scientific">Funneliformis geosporum</name>
    <dbReference type="NCBI Taxonomy" id="1117311"/>
    <lineage>
        <taxon>Eukaryota</taxon>
        <taxon>Fungi</taxon>
        <taxon>Fungi incertae sedis</taxon>
        <taxon>Mucoromycota</taxon>
        <taxon>Glomeromycotina</taxon>
        <taxon>Glomeromycetes</taxon>
        <taxon>Glomerales</taxon>
        <taxon>Glomeraceae</taxon>
        <taxon>Funneliformis</taxon>
    </lineage>
</organism>
<keyword evidence="5" id="KW-1185">Reference proteome</keyword>
<dbReference type="PANTHER" id="PTHR46647">
    <property type="entry name" value="RAB9 EFFECTOR PROTEIN WITH KELCH MOTIFS"/>
    <property type="match status" value="1"/>
</dbReference>
<dbReference type="Pfam" id="PF24681">
    <property type="entry name" value="Kelch_KLHDC2_KLHL20_DRC7"/>
    <property type="match status" value="1"/>
</dbReference>